<protein>
    <submittedName>
        <fullName evidence="2">Nucleotidyltransferase substrate binding protein, HI0074 family</fullName>
    </submittedName>
</protein>
<keyword evidence="2" id="KW-0808">Transferase</keyword>
<sequence length="152" mass="17868">MEYKHDDHHDRTDHPLDLTPLQNAIARLDEGLARYRRDITDAQIRDGLIQRFEFTYEICHRMLRRYLRSISPTPEETDHMAFADLIRSGNRHGLLGGDWPVWRGYREMRGKTSHAYDEGIALEVVMDIPGFLAEAHFLYERLEQRCQRDGGS</sequence>
<name>A0A450YVB7_9GAMM</name>
<dbReference type="Pfam" id="PF08780">
    <property type="entry name" value="NTase_sub_bind"/>
    <property type="match status" value="1"/>
</dbReference>
<dbReference type="AlphaFoldDB" id="A0A450YVB7"/>
<dbReference type="Gene3D" id="1.20.120.330">
    <property type="entry name" value="Nucleotidyltransferases domain 2"/>
    <property type="match status" value="1"/>
</dbReference>
<dbReference type="EMBL" id="CAADFR010000054">
    <property type="protein sequence ID" value="VFK40140.1"/>
    <property type="molecule type" value="Genomic_DNA"/>
</dbReference>
<dbReference type="GO" id="GO:0016740">
    <property type="term" value="F:transferase activity"/>
    <property type="evidence" value="ECO:0007669"/>
    <property type="project" value="UniProtKB-KW"/>
</dbReference>
<gene>
    <name evidence="2" type="ORF">BECKSD772E_GA0070983_105414</name>
    <name evidence="1" type="ORF">BECKSD772F_GA0070984_105414</name>
</gene>
<organism evidence="2">
    <name type="scientific">Candidatus Kentrum sp. SD</name>
    <dbReference type="NCBI Taxonomy" id="2126332"/>
    <lineage>
        <taxon>Bacteria</taxon>
        <taxon>Pseudomonadati</taxon>
        <taxon>Pseudomonadota</taxon>
        <taxon>Gammaproteobacteria</taxon>
        <taxon>Candidatus Kentrum</taxon>
    </lineage>
</organism>
<dbReference type="InterPro" id="IPR010235">
    <property type="entry name" value="HepT"/>
</dbReference>
<accession>A0A450YVB7</accession>
<evidence type="ECO:0000313" key="1">
    <source>
        <dbReference type="EMBL" id="VFK40140.1"/>
    </source>
</evidence>
<proteinExistence type="predicted"/>
<reference evidence="2" key="1">
    <citation type="submission" date="2019-02" db="EMBL/GenBank/DDBJ databases">
        <authorList>
            <person name="Gruber-Vodicka R. H."/>
            <person name="Seah K. B. B."/>
        </authorList>
    </citation>
    <scope>NUCLEOTIDE SEQUENCE</scope>
    <source>
        <strain evidence="2">BECK_S1320</strain>
        <strain evidence="1">BECK_S1321</strain>
    </source>
</reference>
<dbReference type="SUPFAM" id="SSF81593">
    <property type="entry name" value="Nucleotidyltransferase substrate binding subunit/domain"/>
    <property type="match status" value="1"/>
</dbReference>
<dbReference type="EMBL" id="CAADFU010000054">
    <property type="protein sequence ID" value="VFK45476.1"/>
    <property type="molecule type" value="Genomic_DNA"/>
</dbReference>
<dbReference type="NCBIfam" id="TIGR01987">
    <property type="entry name" value="HI0074"/>
    <property type="match status" value="1"/>
</dbReference>
<evidence type="ECO:0000313" key="2">
    <source>
        <dbReference type="EMBL" id="VFK45476.1"/>
    </source>
</evidence>